<accession>A0A2T2NGI4</accession>
<dbReference type="NCBIfam" id="TIGR00562">
    <property type="entry name" value="proto_IX_ox"/>
    <property type="match status" value="1"/>
</dbReference>
<dbReference type="SUPFAM" id="SSF54373">
    <property type="entry name" value="FAD-linked reductases, C-terminal domain"/>
    <property type="match status" value="1"/>
</dbReference>
<gene>
    <name evidence="13" type="ORF">BS50DRAFT_575989</name>
</gene>
<keyword evidence="9 11" id="KW-0627">Porphyrin biosynthesis</keyword>
<sequence length="558" mass="61998">MRLKRYEPLIDSTLKRVATRSLLSSQCNRRRHVSTSAASPKNIAVLGAGISGLASAHFVSKEFPNSKITIYESGEESGGWIKSRRIGVPGGDVLFEYGPRTLRPQKSEGVMQLISDLDLNYSVITTPTESPAARNRYVYYPDRLNRMPSSGPEGLELSNLFNLLRSGVLSGIHNAVADTWTPGRSRNLVDESVGAFISRRMDKRLAQNLLSAVFHGIYAGDIWQLSAKTLLSTAWNLEGKYGSIIKGLVMLQSENEGRQVRGLYNASAYDDMMTINKNLGNIDDQVQASIERASTFTFKDGLQQLVQKLQHHVLANEQVDLKLKSPVKSFKMAEGTSNQVEIVAGTSSSQTTKNYDLVISTLRNKDLTDYVTVMTVNLFYKNPKLLPVRGFGYLIPQSVPFEQNPERALGVIFDSDAVQGQDTAEGTKLTVMLGGHWWNDWVGYPDSHEGAELAKSVLERHLGITDEPEACHVNLNKDCIPQYTVGYQDRLRDFAQTMQDQFKGRLRLVGNQFNGVGVNDCVNAAWLLAIRLRGNGWKDQSCGLDHALDERPPVIHYA</sequence>
<dbReference type="EC" id="1.3.3.4" evidence="4 11"/>
<keyword evidence="14" id="KW-1185">Reference proteome</keyword>
<dbReference type="InterPro" id="IPR036188">
    <property type="entry name" value="FAD/NAD-bd_sf"/>
</dbReference>
<keyword evidence="6 11" id="KW-0274">FAD</keyword>
<dbReference type="InterPro" id="IPR004572">
    <property type="entry name" value="Protoporphyrinogen_oxidase"/>
</dbReference>
<dbReference type="Pfam" id="PF01593">
    <property type="entry name" value="Amino_oxidase"/>
    <property type="match status" value="1"/>
</dbReference>
<keyword evidence="7 11" id="KW-0560">Oxidoreductase</keyword>
<keyword evidence="8 11" id="KW-0350">Heme biosynthesis</keyword>
<dbReference type="Proteomes" id="UP000240883">
    <property type="component" value="Unassembled WGS sequence"/>
</dbReference>
<proteinExistence type="inferred from homology"/>
<dbReference type="OrthoDB" id="438553at2759"/>
<feature type="domain" description="Amine oxidase" evidence="12">
    <location>
        <begin position="51"/>
        <end position="527"/>
    </location>
</feature>
<comment type="catalytic activity">
    <reaction evidence="10 11">
        <text>protoporphyrinogen IX + 3 O2 = protoporphyrin IX + 3 H2O2</text>
        <dbReference type="Rhea" id="RHEA:25576"/>
        <dbReference type="ChEBI" id="CHEBI:15379"/>
        <dbReference type="ChEBI" id="CHEBI:16240"/>
        <dbReference type="ChEBI" id="CHEBI:57306"/>
        <dbReference type="ChEBI" id="CHEBI:57307"/>
        <dbReference type="EC" id="1.3.3.4"/>
    </reaction>
</comment>
<evidence type="ECO:0000256" key="5">
    <source>
        <dbReference type="ARBA" id="ARBA00022630"/>
    </source>
</evidence>
<evidence type="ECO:0000256" key="7">
    <source>
        <dbReference type="ARBA" id="ARBA00023002"/>
    </source>
</evidence>
<comment type="cofactor">
    <cofactor evidence="11">
        <name>FAD</name>
        <dbReference type="ChEBI" id="CHEBI:57692"/>
    </cofactor>
    <text evidence="11">Binds 1 FAD per subunit.</text>
</comment>
<dbReference type="EMBL" id="KZ678138">
    <property type="protein sequence ID" value="PSN64544.1"/>
    <property type="molecule type" value="Genomic_DNA"/>
</dbReference>
<dbReference type="InterPro" id="IPR002937">
    <property type="entry name" value="Amino_oxidase"/>
</dbReference>
<dbReference type="PANTHER" id="PTHR42923">
    <property type="entry name" value="PROTOPORPHYRINOGEN OXIDASE"/>
    <property type="match status" value="1"/>
</dbReference>
<evidence type="ECO:0000313" key="13">
    <source>
        <dbReference type="EMBL" id="PSN64544.1"/>
    </source>
</evidence>
<evidence type="ECO:0000256" key="6">
    <source>
        <dbReference type="ARBA" id="ARBA00022827"/>
    </source>
</evidence>
<keyword evidence="5 11" id="KW-0285">Flavoprotein</keyword>
<dbReference type="GO" id="GO:0005743">
    <property type="term" value="C:mitochondrial inner membrane"/>
    <property type="evidence" value="ECO:0007669"/>
    <property type="project" value="UniProtKB-SubCell"/>
</dbReference>
<evidence type="ECO:0000256" key="10">
    <source>
        <dbReference type="ARBA" id="ARBA00047554"/>
    </source>
</evidence>
<evidence type="ECO:0000256" key="4">
    <source>
        <dbReference type="ARBA" id="ARBA00012867"/>
    </source>
</evidence>
<dbReference type="SUPFAM" id="SSF51905">
    <property type="entry name" value="FAD/NAD(P)-binding domain"/>
    <property type="match status" value="1"/>
</dbReference>
<dbReference type="InterPro" id="IPR050464">
    <property type="entry name" value="Zeta_carotene_desat/Oxidored"/>
</dbReference>
<evidence type="ECO:0000259" key="12">
    <source>
        <dbReference type="Pfam" id="PF01593"/>
    </source>
</evidence>
<dbReference type="PANTHER" id="PTHR42923:SF3">
    <property type="entry name" value="PROTOPORPHYRINOGEN OXIDASE"/>
    <property type="match status" value="1"/>
</dbReference>
<evidence type="ECO:0000256" key="3">
    <source>
        <dbReference type="ARBA" id="ARBA00010551"/>
    </source>
</evidence>
<comment type="similarity">
    <text evidence="3 11">Belongs to the protoporphyrinogen/coproporphyrinogen oxidase family. Protoporphyrinogen oxidase subfamily.</text>
</comment>
<dbReference type="Gene3D" id="3.50.50.60">
    <property type="entry name" value="FAD/NAD(P)-binding domain"/>
    <property type="match status" value="1"/>
</dbReference>
<comment type="pathway">
    <text evidence="2 11">Porphyrin-containing compound metabolism; protoporphyrin-IX biosynthesis; protoporphyrin-IX from protoporphyrinogen-IX: step 1/1.</text>
</comment>
<dbReference type="UniPathway" id="UPA00251">
    <property type="reaction ID" value="UER00324"/>
</dbReference>
<reference evidence="13 14" key="1">
    <citation type="journal article" date="2018" name="Front. Microbiol.">
        <title>Genome-Wide Analysis of Corynespora cassiicola Leaf Fall Disease Putative Effectors.</title>
        <authorList>
            <person name="Lopez D."/>
            <person name="Ribeiro S."/>
            <person name="Label P."/>
            <person name="Fumanal B."/>
            <person name="Venisse J.S."/>
            <person name="Kohler A."/>
            <person name="de Oliveira R.R."/>
            <person name="Labutti K."/>
            <person name="Lipzen A."/>
            <person name="Lail K."/>
            <person name="Bauer D."/>
            <person name="Ohm R.A."/>
            <person name="Barry K.W."/>
            <person name="Spatafora J."/>
            <person name="Grigoriev I.V."/>
            <person name="Martin F.M."/>
            <person name="Pujade-Renaud V."/>
        </authorList>
    </citation>
    <scope>NUCLEOTIDE SEQUENCE [LARGE SCALE GENOMIC DNA]</scope>
    <source>
        <strain evidence="13 14">Philippines</strain>
    </source>
</reference>
<evidence type="ECO:0000256" key="11">
    <source>
        <dbReference type="RuleBase" id="RU367069"/>
    </source>
</evidence>
<organism evidence="13 14">
    <name type="scientific">Corynespora cassiicola Philippines</name>
    <dbReference type="NCBI Taxonomy" id="1448308"/>
    <lineage>
        <taxon>Eukaryota</taxon>
        <taxon>Fungi</taxon>
        <taxon>Dikarya</taxon>
        <taxon>Ascomycota</taxon>
        <taxon>Pezizomycotina</taxon>
        <taxon>Dothideomycetes</taxon>
        <taxon>Pleosporomycetidae</taxon>
        <taxon>Pleosporales</taxon>
        <taxon>Corynesporascaceae</taxon>
        <taxon>Corynespora</taxon>
    </lineage>
</organism>
<evidence type="ECO:0000313" key="14">
    <source>
        <dbReference type="Proteomes" id="UP000240883"/>
    </source>
</evidence>
<protein>
    <recommendedName>
        <fullName evidence="4 11">Protoporphyrinogen oxidase</fullName>
        <ecNumber evidence="4 11">1.3.3.4</ecNumber>
    </recommendedName>
</protein>
<dbReference type="GO" id="GO:0006782">
    <property type="term" value="P:protoporphyrinogen IX biosynthetic process"/>
    <property type="evidence" value="ECO:0007669"/>
    <property type="project" value="UniProtKB-UniRule"/>
</dbReference>
<dbReference type="STRING" id="1448308.A0A2T2NGI4"/>
<evidence type="ECO:0000256" key="1">
    <source>
        <dbReference type="ARBA" id="ARBA00002600"/>
    </source>
</evidence>
<comment type="subcellular location">
    <subcellularLocation>
        <location evidence="11">Mitochondrion inner membrane</location>
    </subcellularLocation>
</comment>
<evidence type="ECO:0000256" key="2">
    <source>
        <dbReference type="ARBA" id="ARBA00005073"/>
    </source>
</evidence>
<evidence type="ECO:0000256" key="9">
    <source>
        <dbReference type="ARBA" id="ARBA00023244"/>
    </source>
</evidence>
<dbReference type="GO" id="GO:0004729">
    <property type="term" value="F:oxygen-dependent protoporphyrinogen oxidase activity"/>
    <property type="evidence" value="ECO:0007669"/>
    <property type="project" value="UniProtKB-UniRule"/>
</dbReference>
<evidence type="ECO:0000256" key="8">
    <source>
        <dbReference type="ARBA" id="ARBA00023133"/>
    </source>
</evidence>
<comment type="function">
    <text evidence="1 11">Catalyzes the 6-electron oxidation of protoporphyrinogen-IX to form protoporphyrin-IX.</text>
</comment>
<dbReference type="AlphaFoldDB" id="A0A2T2NGI4"/>
<name>A0A2T2NGI4_CORCC</name>